<proteinExistence type="inferred from homology"/>
<evidence type="ECO:0000256" key="10">
    <source>
        <dbReference type="ARBA" id="ARBA00023237"/>
    </source>
</evidence>
<evidence type="ECO:0000313" key="18">
    <source>
        <dbReference type="Proteomes" id="UP000192934"/>
    </source>
</evidence>
<keyword evidence="4 11" id="KW-1134">Transmembrane beta strand</keyword>
<evidence type="ECO:0000256" key="5">
    <source>
        <dbReference type="ARBA" id="ARBA00022692"/>
    </source>
</evidence>
<evidence type="ECO:0000259" key="15">
    <source>
        <dbReference type="Pfam" id="PF00593"/>
    </source>
</evidence>
<evidence type="ECO:0000313" key="17">
    <source>
        <dbReference type="EMBL" id="SMF63492.1"/>
    </source>
</evidence>
<evidence type="ECO:0000256" key="6">
    <source>
        <dbReference type="ARBA" id="ARBA00022729"/>
    </source>
</evidence>
<evidence type="ECO:0000256" key="8">
    <source>
        <dbReference type="ARBA" id="ARBA00023136"/>
    </source>
</evidence>
<evidence type="ECO:0000256" key="4">
    <source>
        <dbReference type="ARBA" id="ARBA00022452"/>
    </source>
</evidence>
<sequence>MLIGVSGSMSRGALIVAMMAGAPANAQSAAAQQEAGEQTDAAKAAEETYAPVPLRYGSIPGSRAITVTATRTPIAVLDAPATVSVIDAEQIAQQLVTDVKDLVRYEPGVSVPRSPARFGAALGSTGRDRNSGFTIRGLGGNRVLIQVDGIRVPDGFGFGAQLAGRGDYVDVGLVKSVEILRGPASALYGSDGLAGAVSFITSDPADFLAGRDGIAGLARASYSSADEEFSETAVVAGASGQWSAMAAYTRRDFKELDNQGDNDVTGPARTTPNPQDGESNALLGKLVWGNGDHRIRLTGEHLGTRVTSDVLSGITAAVARLDARDSVKRDRIGLDWTWEGSGTIDHASLGAYWQDGRNRQFTFEDRTVLADRERLNTFDNRVIGASGELRGNFAAGTIAHRFVLGADYSETRQEGLRDGTVPPAGEVFPTRAFPVTDFTLLGLFAGDEIAIGTSGLTLYPALRFDYYKLDPREDPLLPNFPATGQDGSRVSPKFGALWKVGGGVNLFSQYAQGFKAPAPTQVNQFFENLAFGYTSEPNPDLKPETSRTFEGGVRYGGEAVDLSLTAFTGRYRNFISQEVVGGSFTPTDPAVYQFINLDRVKISGAEARLHGRMPAGFTGTLALSYAKGDVIDPSGARTPLASVDPLKLVAGIGWRAVDDRFGGDVTMTHSAGKSEARSRGLCTPSCYLPDAFTIVDATAFVRIGEALTLRAGIFNILDARYAWWSDVAGLASTTAIADAFTQPGRNASVSISARF</sequence>
<dbReference type="GO" id="GO:0015344">
    <property type="term" value="F:siderophore uptake transmembrane transporter activity"/>
    <property type="evidence" value="ECO:0007669"/>
    <property type="project" value="TreeGrafter"/>
</dbReference>
<evidence type="ECO:0000256" key="9">
    <source>
        <dbReference type="ARBA" id="ARBA00023170"/>
    </source>
</evidence>
<comment type="similarity">
    <text evidence="2 11 12">Belongs to the TonB-dependent receptor family.</text>
</comment>
<evidence type="ECO:0000256" key="14">
    <source>
        <dbReference type="SAM" id="SignalP"/>
    </source>
</evidence>
<keyword evidence="9 17" id="KW-0675">Receptor</keyword>
<dbReference type="CDD" id="cd01347">
    <property type="entry name" value="ligand_gated_channel"/>
    <property type="match status" value="1"/>
</dbReference>
<dbReference type="InterPro" id="IPR039426">
    <property type="entry name" value="TonB-dep_rcpt-like"/>
</dbReference>
<evidence type="ECO:0000256" key="13">
    <source>
        <dbReference type="SAM" id="MobiDB-lite"/>
    </source>
</evidence>
<gene>
    <name evidence="17" type="ORF">SAMN06295910_1087</name>
</gene>
<dbReference type="NCBIfam" id="TIGR01785">
    <property type="entry name" value="TonB-hemin"/>
    <property type="match status" value="1"/>
</dbReference>
<dbReference type="InterPro" id="IPR011276">
    <property type="entry name" value="TonB_haem/Hb_rcpt"/>
</dbReference>
<evidence type="ECO:0000256" key="3">
    <source>
        <dbReference type="ARBA" id="ARBA00022448"/>
    </source>
</evidence>
<name>A0A1X7G3P2_9SPHN</name>
<keyword evidence="18" id="KW-1185">Reference proteome</keyword>
<dbReference type="Proteomes" id="UP000192934">
    <property type="component" value="Chromosome I"/>
</dbReference>
<keyword evidence="10 11" id="KW-0998">Cell outer membrane</keyword>
<evidence type="ECO:0000256" key="1">
    <source>
        <dbReference type="ARBA" id="ARBA00004571"/>
    </source>
</evidence>
<evidence type="ECO:0000256" key="11">
    <source>
        <dbReference type="PROSITE-ProRule" id="PRU01360"/>
    </source>
</evidence>
<feature type="signal peptide" evidence="14">
    <location>
        <begin position="1"/>
        <end position="26"/>
    </location>
</feature>
<dbReference type="SUPFAM" id="SSF56935">
    <property type="entry name" value="Porins"/>
    <property type="match status" value="1"/>
</dbReference>
<dbReference type="Gene3D" id="2.40.170.20">
    <property type="entry name" value="TonB-dependent receptor, beta-barrel domain"/>
    <property type="match status" value="1"/>
</dbReference>
<dbReference type="PANTHER" id="PTHR30069">
    <property type="entry name" value="TONB-DEPENDENT OUTER MEMBRANE RECEPTOR"/>
    <property type="match status" value="1"/>
</dbReference>
<dbReference type="PANTHER" id="PTHR30069:SF29">
    <property type="entry name" value="HEMOGLOBIN AND HEMOGLOBIN-HAPTOGLOBIN-BINDING PROTEIN 1-RELATED"/>
    <property type="match status" value="1"/>
</dbReference>
<dbReference type="Pfam" id="PF07715">
    <property type="entry name" value="Plug"/>
    <property type="match status" value="1"/>
</dbReference>
<dbReference type="STRING" id="941907.SAMN06295910_1087"/>
<evidence type="ECO:0000256" key="12">
    <source>
        <dbReference type="RuleBase" id="RU003357"/>
    </source>
</evidence>
<keyword evidence="6 14" id="KW-0732">Signal</keyword>
<dbReference type="InterPro" id="IPR012910">
    <property type="entry name" value="Plug_dom"/>
</dbReference>
<dbReference type="AlphaFoldDB" id="A0A1X7G3P2"/>
<dbReference type="EMBL" id="LT840185">
    <property type="protein sequence ID" value="SMF63492.1"/>
    <property type="molecule type" value="Genomic_DNA"/>
</dbReference>
<reference evidence="18" key="1">
    <citation type="submission" date="2017-04" db="EMBL/GenBank/DDBJ databases">
        <authorList>
            <person name="Varghese N."/>
            <person name="Submissions S."/>
        </authorList>
    </citation>
    <scope>NUCLEOTIDE SEQUENCE [LARGE SCALE GENOMIC DNA]</scope>
    <source>
        <strain evidence="18">Dd16</strain>
    </source>
</reference>
<keyword evidence="3 11" id="KW-0813">Transport</keyword>
<keyword evidence="8 11" id="KW-0472">Membrane</keyword>
<organism evidence="17 18">
    <name type="scientific">Allosphingosinicella indica</name>
    <dbReference type="NCBI Taxonomy" id="941907"/>
    <lineage>
        <taxon>Bacteria</taxon>
        <taxon>Pseudomonadati</taxon>
        <taxon>Pseudomonadota</taxon>
        <taxon>Alphaproteobacteria</taxon>
        <taxon>Sphingomonadales</taxon>
        <taxon>Sphingomonadaceae</taxon>
        <taxon>Allosphingosinicella</taxon>
    </lineage>
</organism>
<feature type="region of interest" description="Disordered" evidence="13">
    <location>
        <begin position="256"/>
        <end position="280"/>
    </location>
</feature>
<comment type="subcellular location">
    <subcellularLocation>
        <location evidence="1 11">Cell outer membrane</location>
        <topology evidence="1 11">Multi-pass membrane protein</topology>
    </subcellularLocation>
</comment>
<dbReference type="GO" id="GO:0015232">
    <property type="term" value="F:heme transmembrane transporter activity"/>
    <property type="evidence" value="ECO:0007669"/>
    <property type="project" value="InterPro"/>
</dbReference>
<feature type="chain" id="PRO_5013005018" evidence="14">
    <location>
        <begin position="27"/>
        <end position="755"/>
    </location>
</feature>
<protein>
    <submittedName>
        <fullName evidence="17">Hemoglobin/transferrin/lactoferrin receptor protein</fullName>
    </submittedName>
</protein>
<dbReference type="Pfam" id="PF00593">
    <property type="entry name" value="TonB_dep_Rec_b-barrel"/>
    <property type="match status" value="1"/>
</dbReference>
<evidence type="ECO:0000259" key="16">
    <source>
        <dbReference type="Pfam" id="PF07715"/>
    </source>
</evidence>
<feature type="domain" description="TonB-dependent receptor-like beta-barrel" evidence="15">
    <location>
        <begin position="317"/>
        <end position="716"/>
    </location>
</feature>
<dbReference type="NCBIfam" id="TIGR01786">
    <property type="entry name" value="TonB-hemlactrns"/>
    <property type="match status" value="1"/>
</dbReference>
<dbReference type="InterPro" id="IPR000531">
    <property type="entry name" value="Beta-barrel_TonB"/>
</dbReference>
<keyword evidence="5 11" id="KW-0812">Transmembrane</keyword>
<dbReference type="InterPro" id="IPR037066">
    <property type="entry name" value="Plug_dom_sf"/>
</dbReference>
<feature type="domain" description="TonB-dependent receptor plug" evidence="16">
    <location>
        <begin position="77"/>
        <end position="196"/>
    </location>
</feature>
<dbReference type="GO" id="GO:0044718">
    <property type="term" value="P:siderophore transmembrane transport"/>
    <property type="evidence" value="ECO:0007669"/>
    <property type="project" value="TreeGrafter"/>
</dbReference>
<dbReference type="GO" id="GO:0009279">
    <property type="term" value="C:cell outer membrane"/>
    <property type="evidence" value="ECO:0007669"/>
    <property type="project" value="UniProtKB-SubCell"/>
</dbReference>
<dbReference type="Gene3D" id="2.170.130.10">
    <property type="entry name" value="TonB-dependent receptor, plug domain"/>
    <property type="match status" value="1"/>
</dbReference>
<evidence type="ECO:0000256" key="2">
    <source>
        <dbReference type="ARBA" id="ARBA00009810"/>
    </source>
</evidence>
<dbReference type="PROSITE" id="PS52016">
    <property type="entry name" value="TONB_DEPENDENT_REC_3"/>
    <property type="match status" value="1"/>
</dbReference>
<feature type="compositionally biased region" description="Polar residues" evidence="13">
    <location>
        <begin position="268"/>
        <end position="278"/>
    </location>
</feature>
<dbReference type="InterPro" id="IPR036942">
    <property type="entry name" value="Beta-barrel_TonB_sf"/>
</dbReference>
<dbReference type="InterPro" id="IPR010949">
    <property type="entry name" value="TonB_Hb/transfer/lactofer_rcpt"/>
</dbReference>
<accession>A0A1X7G3P2</accession>
<keyword evidence="7 12" id="KW-0798">TonB box</keyword>
<evidence type="ECO:0000256" key="7">
    <source>
        <dbReference type="ARBA" id="ARBA00023077"/>
    </source>
</evidence>